<evidence type="ECO:0000256" key="8">
    <source>
        <dbReference type="ARBA" id="ARBA00031671"/>
    </source>
</evidence>
<dbReference type="InterPro" id="IPR018394">
    <property type="entry name" value="DNA_photolyase_1_CS_C"/>
</dbReference>
<feature type="binding site" evidence="12">
    <location>
        <begin position="278"/>
        <end position="285"/>
    </location>
    <ligand>
        <name>FAD</name>
        <dbReference type="ChEBI" id="CHEBI:57692"/>
    </ligand>
</feature>
<keyword evidence="17" id="KW-1185">Reference proteome</keyword>
<dbReference type="NCBIfam" id="NF007955">
    <property type="entry name" value="PRK10674.1"/>
    <property type="match status" value="1"/>
</dbReference>
<evidence type="ECO:0000256" key="13">
    <source>
        <dbReference type="PIRSR" id="PIRSR602081-2"/>
    </source>
</evidence>
<gene>
    <name evidence="16" type="ORF">BKE30_06285</name>
</gene>
<protein>
    <recommendedName>
        <fullName evidence="4">Deoxyribodipyrimidine photo-lyase</fullName>
        <ecNumber evidence="3">4.1.99.3</ecNumber>
    </recommendedName>
    <alternativeName>
        <fullName evidence="8">DNA photolyase</fullName>
    </alternativeName>
    <alternativeName>
        <fullName evidence="11">Photoreactivating enzyme</fullName>
    </alternativeName>
</protein>
<dbReference type="PROSITE" id="PS00394">
    <property type="entry name" value="DNA_PHOTOLYASES_1_1"/>
    <property type="match status" value="1"/>
</dbReference>
<evidence type="ECO:0000256" key="14">
    <source>
        <dbReference type="RuleBase" id="RU004182"/>
    </source>
</evidence>
<dbReference type="InterPro" id="IPR006050">
    <property type="entry name" value="DNA_photolyase_N"/>
</dbReference>
<keyword evidence="16" id="KW-0456">Lyase</keyword>
<dbReference type="Proteomes" id="UP000192132">
    <property type="component" value="Unassembled WGS sequence"/>
</dbReference>
<evidence type="ECO:0000256" key="4">
    <source>
        <dbReference type="ARBA" id="ARBA00014046"/>
    </source>
</evidence>
<dbReference type="EC" id="4.1.99.3" evidence="3"/>
<dbReference type="AlphaFoldDB" id="A0A1S8CX90"/>
<comment type="cofactor">
    <cofactor evidence="1">
        <name>(6R)-5,10-methylene-5,6,7,8-tetrahydrofolate</name>
        <dbReference type="ChEBI" id="CHEBI:15636"/>
    </cofactor>
</comment>
<dbReference type="InterPro" id="IPR014729">
    <property type="entry name" value="Rossmann-like_a/b/a_fold"/>
</dbReference>
<dbReference type="PANTHER" id="PTHR11455">
    <property type="entry name" value="CRYPTOCHROME"/>
    <property type="match status" value="1"/>
</dbReference>
<accession>A0A1S8CX90</accession>
<dbReference type="InterPro" id="IPR005101">
    <property type="entry name" value="Cryptochr/Photolyase_FAD-bd"/>
</dbReference>
<keyword evidence="7 14" id="KW-0157">Chromophore</keyword>
<evidence type="ECO:0000256" key="2">
    <source>
        <dbReference type="ARBA" id="ARBA00005862"/>
    </source>
</evidence>
<evidence type="ECO:0000256" key="3">
    <source>
        <dbReference type="ARBA" id="ARBA00013149"/>
    </source>
</evidence>
<dbReference type="InterPro" id="IPR036155">
    <property type="entry name" value="Crypto/Photolyase_N_sf"/>
</dbReference>
<dbReference type="GO" id="GO:0009416">
    <property type="term" value="P:response to light stimulus"/>
    <property type="evidence" value="ECO:0007669"/>
    <property type="project" value="TreeGrafter"/>
</dbReference>
<evidence type="ECO:0000256" key="11">
    <source>
        <dbReference type="ARBA" id="ARBA00083107"/>
    </source>
</evidence>
<keyword evidence="6 12" id="KW-0274">FAD</keyword>
<comment type="caution">
    <text evidence="16">The sequence shown here is derived from an EMBL/GenBank/DDBJ whole genome shotgun (WGS) entry which is preliminary data.</text>
</comment>
<evidence type="ECO:0000259" key="15">
    <source>
        <dbReference type="PROSITE" id="PS51645"/>
    </source>
</evidence>
<dbReference type="Pfam" id="PF00875">
    <property type="entry name" value="DNA_photolyase"/>
    <property type="match status" value="1"/>
</dbReference>
<dbReference type="PRINTS" id="PR00147">
    <property type="entry name" value="DNAPHOTLYASE"/>
</dbReference>
<reference evidence="16 17" key="1">
    <citation type="submission" date="2016-10" db="EMBL/GenBank/DDBJ databases">
        <title>Draft Genome sequence of Alkanindiges sp. strain H1.</title>
        <authorList>
            <person name="Subhash Y."/>
            <person name="Lee S."/>
        </authorList>
    </citation>
    <scope>NUCLEOTIDE SEQUENCE [LARGE SCALE GENOMIC DNA]</scope>
    <source>
        <strain evidence="16 17">H1</strain>
    </source>
</reference>
<organism evidence="16 17">
    <name type="scientific">Alkanindiges hydrocarboniclasticus</name>
    <dbReference type="NCBI Taxonomy" id="1907941"/>
    <lineage>
        <taxon>Bacteria</taxon>
        <taxon>Pseudomonadati</taxon>
        <taxon>Pseudomonadota</taxon>
        <taxon>Gammaproteobacteria</taxon>
        <taxon>Moraxellales</taxon>
        <taxon>Moraxellaceae</taxon>
        <taxon>Alkanindiges</taxon>
    </lineage>
</organism>
<dbReference type="OrthoDB" id="9772484at2"/>
<proteinExistence type="inferred from homology"/>
<dbReference type="GO" id="GO:0000719">
    <property type="term" value="P:photoreactive repair"/>
    <property type="evidence" value="ECO:0007669"/>
    <property type="project" value="UniProtKB-ARBA"/>
</dbReference>
<dbReference type="EMBL" id="MLCN01000014">
    <property type="protein sequence ID" value="ONG41030.1"/>
    <property type="molecule type" value="Genomic_DNA"/>
</dbReference>
<feature type="site" description="Electron transfer via tryptophanyl radical" evidence="13">
    <location>
        <position position="386"/>
    </location>
</feature>
<evidence type="ECO:0000313" key="16">
    <source>
        <dbReference type="EMBL" id="ONG41030.1"/>
    </source>
</evidence>
<evidence type="ECO:0000313" key="17">
    <source>
        <dbReference type="Proteomes" id="UP000192132"/>
    </source>
</evidence>
<dbReference type="STRING" id="1907941.BKE30_06285"/>
<evidence type="ECO:0000256" key="7">
    <source>
        <dbReference type="ARBA" id="ARBA00022991"/>
    </source>
</evidence>
<dbReference type="Gene3D" id="3.40.50.620">
    <property type="entry name" value="HUPs"/>
    <property type="match status" value="1"/>
</dbReference>
<dbReference type="SUPFAM" id="SSF48173">
    <property type="entry name" value="Cryptochrome/photolyase FAD-binding domain"/>
    <property type="match status" value="1"/>
</dbReference>
<comment type="function">
    <text evidence="10">Involved in repair of UV radiation-induced DNA damage. Catalyzes the light-dependent monomerization (300-600 nm) of cyclobutyl pyrimidine dimers (in cis-syn configuration), which are formed between adjacent bases on the same DNA strand upon exposure to ultraviolet radiation.</text>
</comment>
<dbReference type="SUPFAM" id="SSF52425">
    <property type="entry name" value="Cryptochrome/photolyase, N-terminal domain"/>
    <property type="match status" value="1"/>
</dbReference>
<dbReference type="Gene3D" id="1.10.579.10">
    <property type="entry name" value="DNA Cyclobutane Dipyrimidine Photolyase, subunit A, domain 3"/>
    <property type="match status" value="1"/>
</dbReference>
<evidence type="ECO:0000256" key="5">
    <source>
        <dbReference type="ARBA" id="ARBA00022630"/>
    </source>
</evidence>
<feature type="binding site" evidence="12">
    <location>
        <position position="275"/>
    </location>
    <ligand>
        <name>FAD</name>
        <dbReference type="ChEBI" id="CHEBI:57692"/>
    </ligand>
</feature>
<sequence>MHLHWFRSDLRIHDNTALDAAASQGPVVALYFITPAQWQQHDDAACKLDLWRRQLIELSAELALLNIPLLIRHCDWWQDIPVLMLDICQQYQIEHVHCNAEYAVNERLRDTAVQQCLQQQQIGFSSYLDQLLFEPGSITTKTNSYFKVFGPFKRACQQRLYDQLPVLLPAPKPQAALAICSDPVPEHIDGFQPVDPHIVQCWPAGETQGWQRLDAFVEDAITDYATQRDFPALSGSSQLSPYLTAGIISIRQCLHAALKAANGELFGPSDGINTWITQLLWREFYQHIVVGFPQVSRHQPFKPETRKLAWRQVSDDLQRWQQGQTGFPIIDAAMRQLQQTGWMHNRLRMIVAMFLSKNLLIDWRLGEQWFMQHLIDGDLAANNGGWQWSASTGTDSVPYFRIFNPVTQSQKIDPDGQFIRQWLPELAHLDNKSIHAPHLSRTVQAGTLDYPPPMVDLATSRERAIAAFAALKA</sequence>
<dbReference type="InterPro" id="IPR036134">
    <property type="entry name" value="Crypto/Photolyase_FAD-like_sf"/>
</dbReference>
<evidence type="ECO:0000256" key="9">
    <source>
        <dbReference type="ARBA" id="ARBA00033999"/>
    </source>
</evidence>
<dbReference type="Pfam" id="PF03441">
    <property type="entry name" value="FAD_binding_7"/>
    <property type="match status" value="1"/>
</dbReference>
<evidence type="ECO:0000256" key="1">
    <source>
        <dbReference type="ARBA" id="ARBA00001932"/>
    </source>
</evidence>
<feature type="domain" description="Photolyase/cryptochrome alpha/beta" evidence="15">
    <location>
        <begin position="1"/>
        <end position="132"/>
    </location>
</feature>
<dbReference type="Gene3D" id="1.25.40.80">
    <property type="match status" value="1"/>
</dbReference>
<evidence type="ECO:0000256" key="6">
    <source>
        <dbReference type="ARBA" id="ARBA00022827"/>
    </source>
</evidence>
<dbReference type="PROSITE" id="PS51645">
    <property type="entry name" value="PHR_CRY_ALPHA_BETA"/>
    <property type="match status" value="1"/>
</dbReference>
<feature type="site" description="Electron transfer via tryptophanyl radical" evidence="13">
    <location>
        <position position="310"/>
    </location>
</feature>
<dbReference type="GO" id="GO:0003904">
    <property type="term" value="F:deoxyribodipyrimidine photo-lyase activity"/>
    <property type="evidence" value="ECO:0007669"/>
    <property type="project" value="UniProtKB-EC"/>
</dbReference>
<comment type="similarity">
    <text evidence="14">Belongs to the DNA photolyase family.</text>
</comment>
<feature type="binding site" evidence="12">
    <location>
        <begin position="376"/>
        <end position="378"/>
    </location>
    <ligand>
        <name>FAD</name>
        <dbReference type="ChEBI" id="CHEBI:57692"/>
    </ligand>
</feature>
<keyword evidence="5 12" id="KW-0285">Flavoprotein</keyword>
<feature type="site" description="Electron transfer via tryptophanyl radical" evidence="13">
    <location>
        <position position="363"/>
    </location>
</feature>
<feature type="binding site" evidence="12">
    <location>
        <begin position="236"/>
        <end position="240"/>
    </location>
    <ligand>
        <name>FAD</name>
        <dbReference type="ChEBI" id="CHEBI:57692"/>
    </ligand>
</feature>
<dbReference type="InterPro" id="IPR002081">
    <property type="entry name" value="Cryptochrome/DNA_photolyase_1"/>
</dbReference>
<comment type="similarity">
    <text evidence="2">Belongs to the DNA photolyase class-1 family.</text>
</comment>
<feature type="binding site" evidence="12">
    <location>
        <position position="224"/>
    </location>
    <ligand>
        <name>FAD</name>
        <dbReference type="ChEBI" id="CHEBI:57692"/>
    </ligand>
</feature>
<evidence type="ECO:0000256" key="10">
    <source>
        <dbReference type="ARBA" id="ARBA00059220"/>
    </source>
</evidence>
<dbReference type="RefSeq" id="WP_076877757.1">
    <property type="nucleotide sequence ID" value="NZ_MLCN01000014.1"/>
</dbReference>
<dbReference type="FunFam" id="1.10.579.10:FF:000003">
    <property type="entry name" value="Deoxyribodipyrimidine photo-lyase"/>
    <property type="match status" value="1"/>
</dbReference>
<comment type="catalytic activity">
    <reaction evidence="9">
        <text>cyclobutadipyrimidine (in DNA) = 2 pyrimidine residues (in DNA).</text>
        <dbReference type="EC" id="4.1.99.3"/>
    </reaction>
</comment>
<comment type="cofactor">
    <cofactor evidence="12">
        <name>FAD</name>
        <dbReference type="ChEBI" id="CHEBI:57692"/>
    </cofactor>
    <text evidence="12">Binds 1 FAD per subunit.</text>
</comment>
<dbReference type="PANTHER" id="PTHR11455:SF9">
    <property type="entry name" value="CRYPTOCHROME CIRCADIAN CLOCK 5 ISOFORM X1"/>
    <property type="match status" value="1"/>
</dbReference>
<evidence type="ECO:0000256" key="12">
    <source>
        <dbReference type="PIRSR" id="PIRSR602081-1"/>
    </source>
</evidence>
<name>A0A1S8CX90_9GAMM</name>
<dbReference type="GO" id="GO:0071949">
    <property type="term" value="F:FAD binding"/>
    <property type="evidence" value="ECO:0007669"/>
    <property type="project" value="TreeGrafter"/>
</dbReference>
<dbReference type="GO" id="GO:0003677">
    <property type="term" value="F:DNA binding"/>
    <property type="evidence" value="ECO:0007669"/>
    <property type="project" value="TreeGrafter"/>
</dbReference>